<reference evidence="1 2" key="1">
    <citation type="submission" date="2019-08" db="EMBL/GenBank/DDBJ databases">
        <title>Deep-cultivation of Planctomycetes and their phenomic and genomic characterization uncovers novel biology.</title>
        <authorList>
            <person name="Wiegand S."/>
            <person name="Jogler M."/>
            <person name="Boedeker C."/>
            <person name="Pinto D."/>
            <person name="Vollmers J."/>
            <person name="Rivas-Marin E."/>
            <person name="Kohn T."/>
            <person name="Peeters S.H."/>
            <person name="Heuer A."/>
            <person name="Rast P."/>
            <person name="Oberbeckmann S."/>
            <person name="Bunk B."/>
            <person name="Jeske O."/>
            <person name="Meyerdierks A."/>
            <person name="Storesund J.E."/>
            <person name="Kallscheuer N."/>
            <person name="Luecker S."/>
            <person name="Lage O.M."/>
            <person name="Pohl T."/>
            <person name="Merkel B.J."/>
            <person name="Hornburger P."/>
            <person name="Mueller R.-W."/>
            <person name="Bruemmer F."/>
            <person name="Labrenz M."/>
            <person name="Spormann A.M."/>
            <person name="Op den Camp H."/>
            <person name="Overmann J."/>
            <person name="Amann R."/>
            <person name="Jetten M.S.M."/>
            <person name="Mascher T."/>
            <person name="Medema M.H."/>
            <person name="Devos D.P."/>
            <person name="Kaster A.-K."/>
            <person name="Ovreas L."/>
            <person name="Rohde M."/>
            <person name="Galperin M.Y."/>
            <person name="Jogler C."/>
        </authorList>
    </citation>
    <scope>NUCLEOTIDE SEQUENCE [LARGE SCALE GENOMIC DNA]</scope>
    <source>
        <strain evidence="1 2">OJF2</strain>
    </source>
</reference>
<organism evidence="1 2">
    <name type="scientific">Aquisphaera giovannonii</name>
    <dbReference type="NCBI Taxonomy" id="406548"/>
    <lineage>
        <taxon>Bacteria</taxon>
        <taxon>Pseudomonadati</taxon>
        <taxon>Planctomycetota</taxon>
        <taxon>Planctomycetia</taxon>
        <taxon>Isosphaerales</taxon>
        <taxon>Isosphaeraceae</taxon>
        <taxon>Aquisphaera</taxon>
    </lineage>
</organism>
<name>A0A5B9W731_9BACT</name>
<dbReference type="Proteomes" id="UP000324233">
    <property type="component" value="Chromosome"/>
</dbReference>
<dbReference type="EMBL" id="CP042997">
    <property type="protein sequence ID" value="QEH36482.1"/>
    <property type="molecule type" value="Genomic_DNA"/>
</dbReference>
<sequence>MRLLLVAALLSGCASLCPDGYQDEYACVDVSFPIP</sequence>
<evidence type="ECO:0000313" key="2">
    <source>
        <dbReference type="Proteomes" id="UP000324233"/>
    </source>
</evidence>
<keyword evidence="2" id="KW-1185">Reference proteome</keyword>
<protein>
    <submittedName>
        <fullName evidence="1">Uncharacterized protein</fullName>
    </submittedName>
</protein>
<accession>A0A5B9W731</accession>
<gene>
    <name evidence="1" type="ORF">OJF2_50660</name>
</gene>
<proteinExistence type="predicted"/>
<dbReference type="KEGG" id="agv:OJF2_50660"/>
<dbReference type="AlphaFoldDB" id="A0A5B9W731"/>
<evidence type="ECO:0000313" key="1">
    <source>
        <dbReference type="EMBL" id="QEH36482.1"/>
    </source>
</evidence>